<proteinExistence type="predicted"/>
<dbReference type="Proteomes" id="UP000034364">
    <property type="component" value="Unassembled WGS sequence"/>
</dbReference>
<sequence length="95" mass="10706">MNPAERIVTNIAQRIGIYLHEGKKVIFIRNGEFHWGEVIGSTVFSGHDKLSNIDGVTRIKIRNEAAEALHVSPATIQRKLSRGDMVIYRPPGERK</sequence>
<reference evidence="1 2" key="1">
    <citation type="journal article" date="2015" name="Nature">
        <title>rRNA introns, odd ribosomes, and small enigmatic genomes across a large radiation of phyla.</title>
        <authorList>
            <person name="Brown C.T."/>
            <person name="Hug L.A."/>
            <person name="Thomas B.C."/>
            <person name="Sharon I."/>
            <person name="Castelle C.J."/>
            <person name="Singh A."/>
            <person name="Wilkins M.J."/>
            <person name="Williams K.H."/>
            <person name="Banfield J.F."/>
        </authorList>
    </citation>
    <scope>NUCLEOTIDE SEQUENCE [LARGE SCALE GENOMIC DNA]</scope>
</reference>
<name>A0A0G1RZ89_9BACT</name>
<evidence type="ECO:0000313" key="1">
    <source>
        <dbReference type="EMBL" id="KKU62401.1"/>
    </source>
</evidence>
<gene>
    <name evidence="1" type="ORF">UX87_C0049G0002</name>
</gene>
<comment type="caution">
    <text evidence="1">The sequence shown here is derived from an EMBL/GenBank/DDBJ whole genome shotgun (WGS) entry which is preliminary data.</text>
</comment>
<protein>
    <submittedName>
        <fullName evidence="1">Uncharacterized protein</fullName>
    </submittedName>
</protein>
<accession>A0A0G1RZ89</accession>
<dbReference type="AlphaFoldDB" id="A0A0G1RZ89"/>
<organism evidence="1 2">
    <name type="scientific">Candidatus Amesbacteria bacterium GW2011_GWA1_47_16</name>
    <dbReference type="NCBI Taxonomy" id="1618353"/>
    <lineage>
        <taxon>Bacteria</taxon>
        <taxon>Candidatus Amesiibacteriota</taxon>
    </lineage>
</organism>
<dbReference type="EMBL" id="LCNV01000049">
    <property type="protein sequence ID" value="KKU62401.1"/>
    <property type="molecule type" value="Genomic_DNA"/>
</dbReference>
<evidence type="ECO:0000313" key="2">
    <source>
        <dbReference type="Proteomes" id="UP000034364"/>
    </source>
</evidence>